<evidence type="ECO:0000256" key="5">
    <source>
        <dbReference type="ARBA" id="ARBA00023136"/>
    </source>
</evidence>
<reference evidence="8" key="1">
    <citation type="journal article" date="2020" name="New Phytol.">
        <title>Comparative genomics reveals dynamic genome evolution in host specialist ectomycorrhizal fungi.</title>
        <authorList>
            <person name="Lofgren L.A."/>
            <person name="Nguyen N.H."/>
            <person name="Vilgalys R."/>
            <person name="Ruytinx J."/>
            <person name="Liao H.L."/>
            <person name="Branco S."/>
            <person name="Kuo A."/>
            <person name="LaButti K."/>
            <person name="Lipzen A."/>
            <person name="Andreopoulos W."/>
            <person name="Pangilinan J."/>
            <person name="Riley R."/>
            <person name="Hundley H."/>
            <person name="Na H."/>
            <person name="Barry K."/>
            <person name="Grigoriev I.V."/>
            <person name="Stajich J.E."/>
            <person name="Kennedy P.G."/>
        </authorList>
    </citation>
    <scope>NUCLEOTIDE SEQUENCE</scope>
    <source>
        <strain evidence="8">FC423</strain>
    </source>
</reference>
<evidence type="ECO:0000256" key="7">
    <source>
        <dbReference type="SAM" id="Phobius"/>
    </source>
</evidence>
<keyword evidence="2" id="KW-0813">Transport</keyword>
<dbReference type="OrthoDB" id="2962993at2759"/>
<dbReference type="PANTHER" id="PTHR43791">
    <property type="entry name" value="PERMEASE-RELATED"/>
    <property type="match status" value="1"/>
</dbReference>
<evidence type="ECO:0000256" key="4">
    <source>
        <dbReference type="ARBA" id="ARBA00022989"/>
    </source>
</evidence>
<keyword evidence="5 7" id="KW-0472">Membrane</keyword>
<dbReference type="GO" id="GO:0022857">
    <property type="term" value="F:transmembrane transporter activity"/>
    <property type="evidence" value="ECO:0007669"/>
    <property type="project" value="TreeGrafter"/>
</dbReference>
<evidence type="ECO:0000256" key="2">
    <source>
        <dbReference type="ARBA" id="ARBA00022448"/>
    </source>
</evidence>
<evidence type="ECO:0000256" key="1">
    <source>
        <dbReference type="ARBA" id="ARBA00004141"/>
    </source>
</evidence>
<evidence type="ECO:0000313" key="8">
    <source>
        <dbReference type="EMBL" id="KAG2109335.1"/>
    </source>
</evidence>
<feature type="compositionally biased region" description="Low complexity" evidence="6">
    <location>
        <begin position="109"/>
        <end position="118"/>
    </location>
</feature>
<feature type="region of interest" description="Disordered" evidence="6">
    <location>
        <begin position="56"/>
        <end position="127"/>
    </location>
</feature>
<comment type="caution">
    <text evidence="8">The sequence shown here is derived from an EMBL/GenBank/DDBJ whole genome shotgun (WGS) entry which is preliminary data.</text>
</comment>
<keyword evidence="3 7" id="KW-0812">Transmembrane</keyword>
<evidence type="ECO:0000256" key="6">
    <source>
        <dbReference type="SAM" id="MobiDB-lite"/>
    </source>
</evidence>
<sequence>MAIGWGNLNGAVSSNVYRAQDAPWYRLGHGIILAYIAIGWLCSAAFMFLLHRENERRDRGERDEVIGSDNSGEDMSDLALKNGRFETIDDARREKGDEWSQSLRRESSRAGAGSGSWAKFSEHQTKP</sequence>
<evidence type="ECO:0000313" key="9">
    <source>
        <dbReference type="Proteomes" id="UP000823399"/>
    </source>
</evidence>
<feature type="transmembrane region" description="Helical" evidence="7">
    <location>
        <begin position="27"/>
        <end position="50"/>
    </location>
</feature>
<proteinExistence type="predicted"/>
<accession>A0A9P7F7V8</accession>
<feature type="compositionally biased region" description="Basic and acidic residues" evidence="6">
    <location>
        <begin position="56"/>
        <end position="65"/>
    </location>
</feature>
<comment type="subcellular location">
    <subcellularLocation>
        <location evidence="1">Membrane</location>
        <topology evidence="1">Multi-pass membrane protein</topology>
    </subcellularLocation>
</comment>
<keyword evidence="9" id="KW-1185">Reference proteome</keyword>
<dbReference type="RefSeq" id="XP_041293417.1">
    <property type="nucleotide sequence ID" value="XM_041444016.1"/>
</dbReference>
<dbReference type="Proteomes" id="UP000823399">
    <property type="component" value="Unassembled WGS sequence"/>
</dbReference>
<protein>
    <submittedName>
        <fullName evidence="8">Uncharacterized protein</fullName>
    </submittedName>
</protein>
<dbReference type="GeneID" id="64706275"/>
<evidence type="ECO:0000256" key="3">
    <source>
        <dbReference type="ARBA" id="ARBA00022692"/>
    </source>
</evidence>
<dbReference type="GO" id="GO:0016020">
    <property type="term" value="C:membrane"/>
    <property type="evidence" value="ECO:0007669"/>
    <property type="project" value="UniProtKB-SubCell"/>
</dbReference>
<keyword evidence="4 7" id="KW-1133">Transmembrane helix</keyword>
<organism evidence="8 9">
    <name type="scientific">Suillus discolor</name>
    <dbReference type="NCBI Taxonomy" id="1912936"/>
    <lineage>
        <taxon>Eukaryota</taxon>
        <taxon>Fungi</taxon>
        <taxon>Dikarya</taxon>
        <taxon>Basidiomycota</taxon>
        <taxon>Agaricomycotina</taxon>
        <taxon>Agaricomycetes</taxon>
        <taxon>Agaricomycetidae</taxon>
        <taxon>Boletales</taxon>
        <taxon>Suillineae</taxon>
        <taxon>Suillaceae</taxon>
        <taxon>Suillus</taxon>
    </lineage>
</organism>
<name>A0A9P7F7V8_9AGAM</name>
<feature type="compositionally biased region" description="Basic and acidic residues" evidence="6">
    <location>
        <begin position="83"/>
        <end position="108"/>
    </location>
</feature>
<dbReference type="EMBL" id="JABBWM010000024">
    <property type="protein sequence ID" value="KAG2109335.1"/>
    <property type="molecule type" value="Genomic_DNA"/>
</dbReference>
<dbReference type="PANTHER" id="PTHR43791:SF36">
    <property type="entry name" value="TRANSPORTER, PUTATIVE (AFU_ORTHOLOGUE AFUA_6G08340)-RELATED"/>
    <property type="match status" value="1"/>
</dbReference>
<gene>
    <name evidence="8" type="ORF">F5147DRAFT_836740</name>
</gene>
<dbReference type="AlphaFoldDB" id="A0A9P7F7V8"/>